<evidence type="ECO:0000313" key="2">
    <source>
        <dbReference type="WBParaSite" id="HCON_00107950-00001"/>
    </source>
</evidence>
<proteinExistence type="predicted"/>
<name>A0A7I5EAL7_HAECO</name>
<dbReference type="AlphaFoldDB" id="A0A7I5EAL7"/>
<dbReference type="Proteomes" id="UP000025227">
    <property type="component" value="Unplaced"/>
</dbReference>
<sequence>MYDAFVMSRFLQMPLPPTYDDRLWITKILDHMSYEEAFRRRHEIPFRPYKKDRSANIHNNWVYKVEFELYNGSHIQTWEIEDNLVHLKELDIYKEKYIGPEERSRIYTRCRWTSSDEEENSHDEYDDEDTTIS</sequence>
<keyword evidence="1" id="KW-1185">Reference proteome</keyword>
<evidence type="ECO:0000313" key="1">
    <source>
        <dbReference type="Proteomes" id="UP000025227"/>
    </source>
</evidence>
<reference evidence="2" key="1">
    <citation type="submission" date="2020-12" db="UniProtKB">
        <authorList>
            <consortium name="WormBaseParasite"/>
        </authorList>
    </citation>
    <scope>IDENTIFICATION</scope>
    <source>
        <strain evidence="2">MHco3</strain>
    </source>
</reference>
<dbReference type="WBParaSite" id="HCON_00107950-00001">
    <property type="protein sequence ID" value="HCON_00107950-00001"/>
    <property type="gene ID" value="HCON_00107950"/>
</dbReference>
<dbReference type="OMA" id="YNGSHIQ"/>
<protein>
    <submittedName>
        <fullName evidence="2">PAZ domain-containing protein</fullName>
    </submittedName>
</protein>
<accession>A0A7I5EAL7</accession>
<organism evidence="1 2">
    <name type="scientific">Haemonchus contortus</name>
    <name type="common">Barber pole worm</name>
    <dbReference type="NCBI Taxonomy" id="6289"/>
    <lineage>
        <taxon>Eukaryota</taxon>
        <taxon>Metazoa</taxon>
        <taxon>Ecdysozoa</taxon>
        <taxon>Nematoda</taxon>
        <taxon>Chromadorea</taxon>
        <taxon>Rhabditida</taxon>
        <taxon>Rhabditina</taxon>
        <taxon>Rhabditomorpha</taxon>
        <taxon>Strongyloidea</taxon>
        <taxon>Trichostrongylidae</taxon>
        <taxon>Haemonchus</taxon>
    </lineage>
</organism>
<dbReference type="OrthoDB" id="5811295at2759"/>